<evidence type="ECO:0000256" key="3">
    <source>
        <dbReference type="ARBA" id="ARBA00022837"/>
    </source>
</evidence>
<dbReference type="InterPro" id="IPR018247">
    <property type="entry name" value="EF_Hand_1_Ca_BS"/>
</dbReference>
<dbReference type="PANTHER" id="PTHR11915">
    <property type="entry name" value="SPECTRIN/FILAMIN RELATED CYTOSKELETAL PROTEIN"/>
    <property type="match status" value="1"/>
</dbReference>
<dbReference type="PROSITE" id="PS00019">
    <property type="entry name" value="ACTININ_1"/>
    <property type="match status" value="1"/>
</dbReference>
<feature type="domain" description="Calponin-homology (CH)" evidence="6">
    <location>
        <begin position="124"/>
        <end position="229"/>
    </location>
</feature>
<keyword evidence="3" id="KW-0106">Calcium</keyword>
<dbReference type="InterPro" id="IPR014837">
    <property type="entry name" value="EF-hand_Ca_insen"/>
</dbReference>
<dbReference type="CDD" id="cd21216">
    <property type="entry name" value="CH_ACTN_rpt2"/>
    <property type="match status" value="1"/>
</dbReference>
<dbReference type="Pfam" id="PF13499">
    <property type="entry name" value="EF-hand_7"/>
    <property type="match status" value="1"/>
</dbReference>
<dbReference type="SUPFAM" id="SSF47576">
    <property type="entry name" value="Calponin-homology domain, CH-domain"/>
    <property type="match status" value="1"/>
</dbReference>
<evidence type="ECO:0000256" key="2">
    <source>
        <dbReference type="ARBA" id="ARBA00022737"/>
    </source>
</evidence>
<evidence type="ECO:0000256" key="1">
    <source>
        <dbReference type="ARBA" id="ARBA00010255"/>
    </source>
</evidence>
<dbReference type="InterPro" id="IPR001715">
    <property type="entry name" value="CH_dom"/>
</dbReference>
<dbReference type="InterPro" id="IPR036872">
    <property type="entry name" value="CH_dom_sf"/>
</dbReference>
<name>A0AAV7YIF5_9EUKA</name>
<dbReference type="InterPro" id="IPR001589">
    <property type="entry name" value="Actinin_actin-bd_CS"/>
</dbReference>
<reference evidence="8" key="1">
    <citation type="submission" date="2022-08" db="EMBL/GenBank/DDBJ databases">
        <title>Novel sulphate-reducing endosymbionts in the free-living metamonad Anaeramoeba.</title>
        <authorList>
            <person name="Jerlstrom-Hultqvist J."/>
            <person name="Cepicka I."/>
            <person name="Gallot-Lavallee L."/>
            <person name="Salas-Leiva D."/>
            <person name="Curtis B.A."/>
            <person name="Zahonova K."/>
            <person name="Pipaliya S."/>
            <person name="Dacks J."/>
            <person name="Roger A.J."/>
        </authorList>
    </citation>
    <scope>NUCLEOTIDE SEQUENCE</scope>
    <source>
        <strain evidence="8">Busselton2</strain>
    </source>
</reference>
<dbReference type="Gene3D" id="1.10.238.10">
    <property type="entry name" value="EF-hand"/>
    <property type="match status" value="2"/>
</dbReference>
<feature type="domain" description="EF-hand" evidence="7">
    <location>
        <begin position="481"/>
        <end position="516"/>
    </location>
</feature>
<feature type="domain" description="Calponin-homology (CH)" evidence="6">
    <location>
        <begin position="10"/>
        <end position="115"/>
    </location>
</feature>
<evidence type="ECO:0000313" key="8">
    <source>
        <dbReference type="EMBL" id="KAJ3429612.1"/>
    </source>
</evidence>
<dbReference type="Proteomes" id="UP001146793">
    <property type="component" value="Unassembled WGS sequence"/>
</dbReference>
<dbReference type="PROSITE" id="PS50021">
    <property type="entry name" value="CH"/>
    <property type="match status" value="2"/>
</dbReference>
<evidence type="ECO:0000259" key="6">
    <source>
        <dbReference type="PROSITE" id="PS50021"/>
    </source>
</evidence>
<dbReference type="Pfam" id="PF00307">
    <property type="entry name" value="CH"/>
    <property type="match status" value="2"/>
</dbReference>
<evidence type="ECO:0000313" key="9">
    <source>
        <dbReference type="Proteomes" id="UP001146793"/>
    </source>
</evidence>
<evidence type="ECO:0000259" key="7">
    <source>
        <dbReference type="PROSITE" id="PS50222"/>
    </source>
</evidence>
<dbReference type="AlphaFoldDB" id="A0AAV7YIF5"/>
<dbReference type="PROSITE" id="PS00018">
    <property type="entry name" value="EF_HAND_1"/>
    <property type="match status" value="1"/>
</dbReference>
<dbReference type="GO" id="GO:0003779">
    <property type="term" value="F:actin binding"/>
    <property type="evidence" value="ECO:0007669"/>
    <property type="project" value="UniProtKB-KW"/>
</dbReference>
<dbReference type="SMART" id="SM01184">
    <property type="entry name" value="efhand_Ca_insen"/>
    <property type="match status" value="1"/>
</dbReference>
<dbReference type="PROSITE" id="PS50222">
    <property type="entry name" value="EF_HAND_2"/>
    <property type="match status" value="2"/>
</dbReference>
<feature type="domain" description="EF-hand" evidence="7">
    <location>
        <begin position="517"/>
        <end position="552"/>
    </location>
</feature>
<feature type="coiled-coil region" evidence="5">
    <location>
        <begin position="351"/>
        <end position="382"/>
    </location>
</feature>
<dbReference type="InterPro" id="IPR002048">
    <property type="entry name" value="EF_hand_dom"/>
</dbReference>
<dbReference type="SMART" id="SM00054">
    <property type="entry name" value="EFh"/>
    <property type="match status" value="2"/>
</dbReference>
<keyword evidence="5" id="KW-0175">Coiled coil</keyword>
<evidence type="ECO:0000256" key="5">
    <source>
        <dbReference type="SAM" id="Coils"/>
    </source>
</evidence>
<protein>
    <submittedName>
        <fullName evidence="8">Alpha-actinin-2</fullName>
    </submittedName>
</protein>
<proteinExistence type="inferred from homology"/>
<accession>A0AAV7YIF5</accession>
<dbReference type="GO" id="GO:0005509">
    <property type="term" value="F:calcium ion binding"/>
    <property type="evidence" value="ECO:0007669"/>
    <property type="project" value="InterPro"/>
</dbReference>
<sequence>MSVMDQSWVKVQQKAFTRWVNAHLGKRGIQVEDLQTAFKTGINLIQLLEVIGEHTFGRHNKNPRMEIQMRENIEIALKFIESRDVKLTAIGAGDIYSGNLKLILGMVWTVILRFAIAEISVEELTAKEALLLWCQRKTADYDNVDIKEFTWSWQDGLGFCALIHKHRPDLIDYESLDGNDKEGNLNLAFEVAEKELGIPKFLDAEDMIEVKPDERAVMTYLAEYFKVFSKGQKAENAGRRINKVVELVMALEEQKNGYNDVANDLVEQLNNQIGILDDRNFADTIQGIKEQLDEFKEYKRTVKPELIRKKLEVNSDLGKLNTKLRVNNRNLYTPPEGLSAQEIEQLWDVLVESETNRSKALRDHLQKLNRELLDELEGVAREYHQWAQDTKNKISGIEGDIDTQIQEMDGVIEEINNNAYRLDKAKELSDRVTDASLEYYTEVSYDVLESSYNELLKFAQDQRSLLENQKFVNEGAKVTQEQLDEFKQMFELFDKDKKGSLYPYEFAGVLNALGDDLSEEEMKQVFDKYDSDGSGTLEFNEFVDFMTGRIEDSDTAEQILQSWKIVSKDKSFVEESDMGQAQLKKNVMEFVKERSNPLESGYDYDTFTNEVLYN</sequence>
<dbReference type="FunFam" id="1.10.418.10:FF:000001">
    <property type="entry name" value="Actinin alpha 1"/>
    <property type="match status" value="1"/>
</dbReference>
<dbReference type="SMART" id="SM00033">
    <property type="entry name" value="CH"/>
    <property type="match status" value="2"/>
</dbReference>
<dbReference type="GO" id="GO:0043226">
    <property type="term" value="C:organelle"/>
    <property type="evidence" value="ECO:0007669"/>
    <property type="project" value="UniProtKB-ARBA"/>
</dbReference>
<organism evidence="8 9">
    <name type="scientific">Anaeramoeba flamelloides</name>
    <dbReference type="NCBI Taxonomy" id="1746091"/>
    <lineage>
        <taxon>Eukaryota</taxon>
        <taxon>Metamonada</taxon>
        <taxon>Anaeramoebidae</taxon>
        <taxon>Anaeramoeba</taxon>
    </lineage>
</organism>
<feature type="coiled-coil region" evidence="5">
    <location>
        <begin position="234"/>
        <end position="268"/>
    </location>
</feature>
<dbReference type="SUPFAM" id="SSF47473">
    <property type="entry name" value="EF-hand"/>
    <property type="match status" value="1"/>
</dbReference>
<dbReference type="CDD" id="cd00051">
    <property type="entry name" value="EFh"/>
    <property type="match status" value="1"/>
</dbReference>
<dbReference type="InterPro" id="IPR011992">
    <property type="entry name" value="EF-hand-dom_pair"/>
</dbReference>
<dbReference type="FunFam" id="1.10.238.10:FF:000178">
    <property type="entry name" value="Calmodulin-2 A"/>
    <property type="match status" value="1"/>
</dbReference>
<evidence type="ECO:0000256" key="4">
    <source>
        <dbReference type="ARBA" id="ARBA00023203"/>
    </source>
</evidence>
<comment type="caution">
    <text evidence="8">The sequence shown here is derived from an EMBL/GenBank/DDBJ whole genome shotgun (WGS) entry which is preliminary data.</text>
</comment>
<comment type="similarity">
    <text evidence="1">Belongs to the alpha-actinin family.</text>
</comment>
<dbReference type="EMBL" id="JANTQA010000057">
    <property type="protein sequence ID" value="KAJ3429612.1"/>
    <property type="molecule type" value="Genomic_DNA"/>
</dbReference>
<dbReference type="SUPFAM" id="SSF46966">
    <property type="entry name" value="Spectrin repeat"/>
    <property type="match status" value="1"/>
</dbReference>
<keyword evidence="2" id="KW-0677">Repeat</keyword>
<dbReference type="Pfam" id="PF08726">
    <property type="entry name" value="EFhand_Ca_insen"/>
    <property type="match status" value="1"/>
</dbReference>
<keyword evidence="4" id="KW-0009">Actin-binding</keyword>
<gene>
    <name evidence="8" type="ORF">M0812_24968</name>
</gene>
<dbReference type="Gene3D" id="1.10.418.10">
    <property type="entry name" value="Calponin-like domain"/>
    <property type="match status" value="2"/>
</dbReference>
<dbReference type="Gene3D" id="1.20.58.60">
    <property type="match status" value="1"/>
</dbReference>